<evidence type="ECO:0000256" key="1">
    <source>
        <dbReference type="SAM" id="MobiDB-lite"/>
    </source>
</evidence>
<feature type="chain" id="PRO_5002643267" evidence="2">
    <location>
        <begin position="23"/>
        <end position="115"/>
    </location>
</feature>
<accession>A2DSM6</accession>
<dbReference type="AlphaFoldDB" id="A2DSM6"/>
<dbReference type="InParanoid" id="A2DSM6"/>
<organism evidence="3 4">
    <name type="scientific">Trichomonas vaginalis (strain ATCC PRA-98 / G3)</name>
    <dbReference type="NCBI Taxonomy" id="412133"/>
    <lineage>
        <taxon>Eukaryota</taxon>
        <taxon>Metamonada</taxon>
        <taxon>Parabasalia</taxon>
        <taxon>Trichomonadida</taxon>
        <taxon>Trichomonadidae</taxon>
        <taxon>Trichomonas</taxon>
    </lineage>
</organism>
<gene>
    <name evidence="3" type="ORF">TVAG_434430</name>
</gene>
<evidence type="ECO:0000256" key="2">
    <source>
        <dbReference type="SAM" id="SignalP"/>
    </source>
</evidence>
<keyword evidence="2" id="KW-0732">Signal</keyword>
<dbReference type="VEuPathDB" id="TrichDB:TVAGG3_0376520"/>
<evidence type="ECO:0000313" key="4">
    <source>
        <dbReference type="Proteomes" id="UP000001542"/>
    </source>
</evidence>
<reference evidence="3" key="2">
    <citation type="journal article" date="2007" name="Science">
        <title>Draft genome sequence of the sexually transmitted pathogen Trichomonas vaginalis.</title>
        <authorList>
            <person name="Carlton J.M."/>
            <person name="Hirt R.P."/>
            <person name="Silva J.C."/>
            <person name="Delcher A.L."/>
            <person name="Schatz M."/>
            <person name="Zhao Q."/>
            <person name="Wortman J.R."/>
            <person name="Bidwell S.L."/>
            <person name="Alsmark U.C.M."/>
            <person name="Besteiro S."/>
            <person name="Sicheritz-Ponten T."/>
            <person name="Noel C.J."/>
            <person name="Dacks J.B."/>
            <person name="Foster P.G."/>
            <person name="Simillion C."/>
            <person name="Van de Peer Y."/>
            <person name="Miranda-Saavedra D."/>
            <person name="Barton G.J."/>
            <person name="Westrop G.D."/>
            <person name="Mueller S."/>
            <person name="Dessi D."/>
            <person name="Fiori P.L."/>
            <person name="Ren Q."/>
            <person name="Paulsen I."/>
            <person name="Zhang H."/>
            <person name="Bastida-Corcuera F.D."/>
            <person name="Simoes-Barbosa A."/>
            <person name="Brown M.T."/>
            <person name="Hayes R.D."/>
            <person name="Mukherjee M."/>
            <person name="Okumura C.Y."/>
            <person name="Schneider R."/>
            <person name="Smith A.J."/>
            <person name="Vanacova S."/>
            <person name="Villalvazo M."/>
            <person name="Haas B.J."/>
            <person name="Pertea M."/>
            <person name="Feldblyum T.V."/>
            <person name="Utterback T.R."/>
            <person name="Shu C.L."/>
            <person name="Osoegawa K."/>
            <person name="de Jong P.J."/>
            <person name="Hrdy I."/>
            <person name="Horvathova L."/>
            <person name="Zubacova Z."/>
            <person name="Dolezal P."/>
            <person name="Malik S.B."/>
            <person name="Logsdon J.M. Jr."/>
            <person name="Henze K."/>
            <person name="Gupta A."/>
            <person name="Wang C.C."/>
            <person name="Dunne R.L."/>
            <person name="Upcroft J.A."/>
            <person name="Upcroft P."/>
            <person name="White O."/>
            <person name="Salzberg S.L."/>
            <person name="Tang P."/>
            <person name="Chiu C.-H."/>
            <person name="Lee Y.-S."/>
            <person name="Embley T.M."/>
            <person name="Coombs G.H."/>
            <person name="Mottram J.C."/>
            <person name="Tachezy J."/>
            <person name="Fraser-Liggett C.M."/>
            <person name="Johnson P.J."/>
        </authorList>
    </citation>
    <scope>NUCLEOTIDE SEQUENCE [LARGE SCALE GENOMIC DNA]</scope>
    <source>
        <strain evidence="3">G3</strain>
    </source>
</reference>
<protein>
    <submittedName>
        <fullName evidence="3">Uncharacterized protein</fullName>
    </submittedName>
</protein>
<evidence type="ECO:0000313" key="3">
    <source>
        <dbReference type="EMBL" id="EAY16606.1"/>
    </source>
</evidence>
<reference evidence="3" key="1">
    <citation type="submission" date="2006-10" db="EMBL/GenBank/DDBJ databases">
        <authorList>
            <person name="Amadeo P."/>
            <person name="Zhao Q."/>
            <person name="Wortman J."/>
            <person name="Fraser-Liggett C."/>
            <person name="Carlton J."/>
        </authorList>
    </citation>
    <scope>NUCLEOTIDE SEQUENCE</scope>
    <source>
        <strain evidence="3">G3</strain>
    </source>
</reference>
<keyword evidence="4" id="KW-1185">Reference proteome</keyword>
<sequence>MAAMMLPTSLIVLFNILCACDSLERNFEKDYKANRFTPELNQNLIDQTNGDKKDPEKPSVAYDDNDDPLHINQTQKPQFVDPTPNPNLMYYPPPEMPSNNKPDEDNPYNQDNPYS</sequence>
<feature type="region of interest" description="Disordered" evidence="1">
    <location>
        <begin position="42"/>
        <end position="115"/>
    </location>
</feature>
<dbReference type="RefSeq" id="XP_001328829.1">
    <property type="nucleotide sequence ID" value="XM_001328794.1"/>
</dbReference>
<dbReference type="Proteomes" id="UP000001542">
    <property type="component" value="Unassembled WGS sequence"/>
</dbReference>
<proteinExistence type="predicted"/>
<name>A2DSM6_TRIV3</name>
<feature type="signal peptide" evidence="2">
    <location>
        <begin position="1"/>
        <end position="22"/>
    </location>
</feature>
<dbReference type="KEGG" id="tva:4774617"/>
<dbReference type="VEuPathDB" id="TrichDB:TVAG_434430"/>
<dbReference type="EMBL" id="DS113240">
    <property type="protein sequence ID" value="EAY16606.1"/>
    <property type="molecule type" value="Genomic_DNA"/>
</dbReference>